<keyword evidence="2" id="KW-1185">Reference proteome</keyword>
<reference evidence="1" key="2">
    <citation type="journal article" date="2017" name="Sci. Rep.">
        <title>Characterization of a new member of Iridoviridae, Shrimp hemocyte iridescent virus (SHIV), found in white leg shrimp (Litopenaeus vannamei).</title>
        <authorList>
            <person name="Qiu L."/>
            <person name="Chen M.M."/>
            <person name="Wan X.Y."/>
            <person name="Li C."/>
            <person name="Zhang Q.L."/>
            <person name="Wang R.Y."/>
            <person name="Cheng D.Y."/>
            <person name="Dong X."/>
            <person name="Yang B."/>
            <person name="Wang X.H."/>
            <person name="Xiang J.H."/>
            <person name="Huang J."/>
        </authorList>
    </citation>
    <scope>NUCLEOTIDE SEQUENCE [LARGE SCALE GENOMIC DNA]</scope>
    <source>
        <strain evidence="1">20141215</strain>
    </source>
</reference>
<dbReference type="GeneID" id="65099932"/>
<protein>
    <submittedName>
        <fullName evidence="1">Uncharacterized protein</fullName>
    </submittedName>
</protein>
<proteinExistence type="predicted"/>
<dbReference type="EMBL" id="MF599468">
    <property type="protein sequence ID" value="ATE87169.1"/>
    <property type="molecule type" value="Genomic_DNA"/>
</dbReference>
<accession>A0A291B0Z4</accession>
<dbReference type="KEGG" id="vg:65099932"/>
<dbReference type="RefSeq" id="YP_010084912.1">
    <property type="nucleotide sequence ID" value="NC_055165.1"/>
</dbReference>
<gene>
    <name evidence="1" type="primary">160R</name>
</gene>
<sequence length="180" mass="21679">MTGEIRLKMNLFKIGNDECSIEDFNNFIQTYIENKQTCLDVIKSLKHKFNLDDIEFYFECLKPFMEMFGLKLSEIYKFSSHMFCRNCALYKPSSLHMWIYRNSELFEMEIPFYYKFVNYFSKEIKSDVSAYPSEDILFGEDKLYPGQVNKEKLKILNFIVKHYDFILEMLDLNSDLLKRN</sequence>
<evidence type="ECO:0000313" key="1">
    <source>
        <dbReference type="EMBL" id="ATE87169.1"/>
    </source>
</evidence>
<evidence type="ECO:0000313" key="2">
    <source>
        <dbReference type="Proteomes" id="UP000297192"/>
    </source>
</evidence>
<name>A0A291B0Z4_9VIRU</name>
<dbReference type="Proteomes" id="UP000297192">
    <property type="component" value="Segment"/>
</dbReference>
<organism evidence="1">
    <name type="scientific">Shrimp hemocyte iridescent virus</name>
    <dbReference type="NCBI Taxonomy" id="2039780"/>
    <lineage>
        <taxon>Viruses</taxon>
        <taxon>Varidnaviria</taxon>
        <taxon>Bamfordvirae</taxon>
        <taxon>Nucleocytoviricota</taxon>
        <taxon>Megaviricetes</taxon>
        <taxon>Pimascovirales</taxon>
        <taxon>Pimascovirales incertae sedis</taxon>
        <taxon>Iridoviridae</taxon>
        <taxon>Betairidovirinae</taxon>
        <taxon>Decapodiridovirus</taxon>
        <taxon>Decapodiridovirus litopenaeus1</taxon>
        <taxon>Decapod iridescent virus 1</taxon>
    </lineage>
</organism>
<reference evidence="1" key="1">
    <citation type="journal article" date="2017" name="Arch. Virol.">
        <title>Complete genome sequence of shrimp hemocyte iridescent virus (SHIV) isolated from white leg shrimp, Litopenaeus vannamei.</title>
        <authorList>
            <person name="Qiu L."/>
            <person name="Chen M.M."/>
            <person name="Wang R.Y."/>
            <person name="Wan X.Y."/>
            <person name="Li C."/>
            <person name="Zhang Q.L."/>
            <person name="Dong X."/>
            <person name="Yang B."/>
            <person name="Xiang J.H."/>
            <person name="Huang J."/>
        </authorList>
    </citation>
    <scope>NUCLEOTIDE SEQUENCE [LARGE SCALE GENOMIC DNA]</scope>
    <source>
        <strain evidence="1">20141215</strain>
    </source>
</reference>